<name>A0A9W9R0R7_PENBR</name>
<dbReference type="InterPro" id="IPR036291">
    <property type="entry name" value="NAD(P)-bd_dom_sf"/>
</dbReference>
<comment type="catalytic activity">
    <reaction evidence="5">
        <text>D-xylose + NADP(+) = D-xylono-1,5-lactone + NADPH + H(+)</text>
        <dbReference type="Rhea" id="RHEA:22000"/>
        <dbReference type="ChEBI" id="CHEBI:15378"/>
        <dbReference type="ChEBI" id="CHEBI:15867"/>
        <dbReference type="ChEBI" id="CHEBI:53455"/>
        <dbReference type="ChEBI" id="CHEBI:57783"/>
        <dbReference type="ChEBI" id="CHEBI:58349"/>
        <dbReference type="EC" id="1.1.1.179"/>
    </reaction>
</comment>
<dbReference type="EC" id="1.1.1.179" evidence="3"/>
<evidence type="ECO:0000256" key="3">
    <source>
        <dbReference type="ARBA" id="ARBA00038984"/>
    </source>
</evidence>
<feature type="domain" description="GFO/IDH/MocA-like oxidoreductase" evidence="7">
    <location>
        <begin position="183"/>
        <end position="266"/>
    </location>
</feature>
<dbReference type="InterPro" id="IPR000683">
    <property type="entry name" value="Gfo/Idh/MocA-like_OxRdtase_N"/>
</dbReference>
<comment type="similarity">
    <text evidence="1">Belongs to the Gfo/Idh/MocA family.</text>
</comment>
<gene>
    <name evidence="8" type="ORF">N7452_000577</name>
</gene>
<dbReference type="Gene3D" id="3.30.360.10">
    <property type="entry name" value="Dihydrodipicolinate Reductase, domain 2"/>
    <property type="match status" value="1"/>
</dbReference>
<evidence type="ECO:0000256" key="1">
    <source>
        <dbReference type="ARBA" id="ARBA00010928"/>
    </source>
</evidence>
<organism evidence="8 9">
    <name type="scientific">Penicillium brevicompactum</name>
    <dbReference type="NCBI Taxonomy" id="5074"/>
    <lineage>
        <taxon>Eukaryota</taxon>
        <taxon>Fungi</taxon>
        <taxon>Dikarya</taxon>
        <taxon>Ascomycota</taxon>
        <taxon>Pezizomycotina</taxon>
        <taxon>Eurotiomycetes</taxon>
        <taxon>Eurotiomycetidae</taxon>
        <taxon>Eurotiales</taxon>
        <taxon>Aspergillaceae</taxon>
        <taxon>Penicillium</taxon>
    </lineage>
</organism>
<accession>A0A9W9R0R7</accession>
<evidence type="ECO:0000256" key="2">
    <source>
        <dbReference type="ARBA" id="ARBA00023002"/>
    </source>
</evidence>
<dbReference type="InterPro" id="IPR050984">
    <property type="entry name" value="Gfo/Idh/MocA_domain"/>
</dbReference>
<dbReference type="AlphaFoldDB" id="A0A9W9R0R7"/>
<dbReference type="GO" id="GO:0000166">
    <property type="term" value="F:nucleotide binding"/>
    <property type="evidence" value="ECO:0007669"/>
    <property type="project" value="InterPro"/>
</dbReference>
<evidence type="ECO:0000259" key="6">
    <source>
        <dbReference type="Pfam" id="PF01408"/>
    </source>
</evidence>
<dbReference type="PANTHER" id="PTHR22604">
    <property type="entry name" value="OXIDOREDUCTASES"/>
    <property type="match status" value="1"/>
</dbReference>
<dbReference type="Gene3D" id="3.40.50.720">
    <property type="entry name" value="NAD(P)-binding Rossmann-like Domain"/>
    <property type="match status" value="1"/>
</dbReference>
<evidence type="ECO:0000256" key="5">
    <source>
        <dbReference type="ARBA" id="ARBA00049233"/>
    </source>
</evidence>
<reference evidence="8" key="1">
    <citation type="submission" date="2022-12" db="EMBL/GenBank/DDBJ databases">
        <authorList>
            <person name="Petersen C."/>
        </authorList>
    </citation>
    <scope>NUCLEOTIDE SEQUENCE</scope>
    <source>
        <strain evidence="8">IBT 35673</strain>
    </source>
</reference>
<feature type="domain" description="Gfo/Idh/MocA-like oxidoreductase N-terminal" evidence="6">
    <location>
        <begin position="26"/>
        <end position="132"/>
    </location>
</feature>
<evidence type="ECO:0000259" key="7">
    <source>
        <dbReference type="Pfam" id="PF22725"/>
    </source>
</evidence>
<dbReference type="SUPFAM" id="SSF51735">
    <property type="entry name" value="NAD(P)-binding Rossmann-fold domains"/>
    <property type="match status" value="1"/>
</dbReference>
<keyword evidence="2" id="KW-0560">Oxidoreductase</keyword>
<protein>
    <recommendedName>
        <fullName evidence="3">D-xylose 1-dehydrogenase (NADP(+), D-xylono-1,5-lactone-forming)</fullName>
        <ecNumber evidence="3">1.1.1.179</ecNumber>
    </recommendedName>
    <alternativeName>
        <fullName evidence="4">D-xylose-NADP dehydrogenase</fullName>
    </alternativeName>
</protein>
<sequence>MFFSGLHRVYAGFVDPPLAEKQPGAIRFGLLGASNIAPIALITPAKSHPDVTIAAVAARDQTRAEAYAKKYNIPVVHSNYEELLQDPSIDAIYIALPNNLHYEWSLRSLKAGKHVLLEKPSCSNAEEARALFNHPLLKAAGAPILLEAFHYRFHPAWQAFLARVHSGPEAGRVKNAFSQQYLHKGAMPENDIRWRFDLSGGAMMDFGTYTLNCLRQIFKQEPVEVLDAKPRGFTGKPEIDQAMSASYRTADGATGSLVADLAASGDWPLLPSSWTKGLPRIGWPKCEVELEEHTLESSEGQVHTVKRNVVLWNHMAPSVYHRIDVEDTHVIRAGEQIVKSWKESKHETAYKWPSAQSAGEQEWWTSYRYQLEEFVNKIKGRDGSGVWVDGMDSVAQMEAIDATYRKAGLNVRPTSDFELQA</sequence>
<dbReference type="Proteomes" id="UP001147695">
    <property type="component" value="Unassembled WGS sequence"/>
</dbReference>
<dbReference type="GO" id="GO:0047837">
    <property type="term" value="F:D-xylose 1-dehydrogenase (NADP+) activity"/>
    <property type="evidence" value="ECO:0007669"/>
    <property type="project" value="UniProtKB-EC"/>
</dbReference>
<dbReference type="SUPFAM" id="SSF55347">
    <property type="entry name" value="Glyceraldehyde-3-phosphate dehydrogenase-like, C-terminal domain"/>
    <property type="match status" value="1"/>
</dbReference>
<evidence type="ECO:0000256" key="4">
    <source>
        <dbReference type="ARBA" id="ARBA00042988"/>
    </source>
</evidence>
<dbReference type="EMBL" id="JAPZBQ010000001">
    <property type="protein sequence ID" value="KAJ5351603.1"/>
    <property type="molecule type" value="Genomic_DNA"/>
</dbReference>
<comment type="caution">
    <text evidence="8">The sequence shown here is derived from an EMBL/GenBank/DDBJ whole genome shotgun (WGS) entry which is preliminary data.</text>
</comment>
<proteinExistence type="inferred from homology"/>
<dbReference type="Pfam" id="PF22725">
    <property type="entry name" value="GFO_IDH_MocA_C3"/>
    <property type="match status" value="1"/>
</dbReference>
<dbReference type="PANTHER" id="PTHR22604:SF105">
    <property type="entry name" value="TRANS-1,2-DIHYDROBENZENE-1,2-DIOL DEHYDROGENASE"/>
    <property type="match status" value="1"/>
</dbReference>
<reference evidence="8" key="2">
    <citation type="journal article" date="2023" name="IMA Fungus">
        <title>Comparative genomic study of the Penicillium genus elucidates a diverse pangenome and 15 lateral gene transfer events.</title>
        <authorList>
            <person name="Petersen C."/>
            <person name="Sorensen T."/>
            <person name="Nielsen M.R."/>
            <person name="Sondergaard T.E."/>
            <person name="Sorensen J.L."/>
            <person name="Fitzpatrick D.A."/>
            <person name="Frisvad J.C."/>
            <person name="Nielsen K.L."/>
        </authorList>
    </citation>
    <scope>NUCLEOTIDE SEQUENCE</scope>
    <source>
        <strain evidence="8">IBT 35673</strain>
    </source>
</reference>
<evidence type="ECO:0000313" key="9">
    <source>
        <dbReference type="Proteomes" id="UP001147695"/>
    </source>
</evidence>
<dbReference type="Pfam" id="PF01408">
    <property type="entry name" value="GFO_IDH_MocA"/>
    <property type="match status" value="1"/>
</dbReference>
<dbReference type="InterPro" id="IPR055170">
    <property type="entry name" value="GFO_IDH_MocA-like_dom"/>
</dbReference>
<evidence type="ECO:0000313" key="8">
    <source>
        <dbReference type="EMBL" id="KAJ5351603.1"/>
    </source>
</evidence>